<dbReference type="GO" id="GO:0004316">
    <property type="term" value="F:3-oxoacyl-[acyl-carrier-protein] reductase (NADPH) activity"/>
    <property type="evidence" value="ECO:0007669"/>
    <property type="project" value="UniProtKB-EC"/>
</dbReference>
<protein>
    <submittedName>
        <fullName evidence="3">3-oxoacyl-[acyl-carrier protein] reductase</fullName>
        <ecNumber evidence="3">1.1.1.100</ecNumber>
    </submittedName>
</protein>
<dbReference type="PANTHER" id="PTHR42760">
    <property type="entry name" value="SHORT-CHAIN DEHYDROGENASES/REDUCTASES FAMILY MEMBER"/>
    <property type="match status" value="1"/>
</dbReference>
<evidence type="ECO:0000259" key="2">
    <source>
        <dbReference type="SMART" id="SM00822"/>
    </source>
</evidence>
<keyword evidence="3" id="KW-0560">Oxidoreductase</keyword>
<dbReference type="GO" id="GO:0030497">
    <property type="term" value="P:fatty acid elongation"/>
    <property type="evidence" value="ECO:0007669"/>
    <property type="project" value="TreeGrafter"/>
</dbReference>
<dbReference type="InterPro" id="IPR036291">
    <property type="entry name" value="NAD(P)-bd_dom_sf"/>
</dbReference>
<organism evidence="3 4">
    <name type="scientific">Salipiger mucosus DSM 16094</name>
    <dbReference type="NCBI Taxonomy" id="1123237"/>
    <lineage>
        <taxon>Bacteria</taxon>
        <taxon>Pseudomonadati</taxon>
        <taxon>Pseudomonadota</taxon>
        <taxon>Alphaproteobacteria</taxon>
        <taxon>Rhodobacterales</taxon>
        <taxon>Roseobacteraceae</taxon>
        <taxon>Salipiger</taxon>
    </lineage>
</organism>
<dbReference type="PRINTS" id="PR00080">
    <property type="entry name" value="SDRFAMILY"/>
</dbReference>
<dbReference type="InterPro" id="IPR002347">
    <property type="entry name" value="SDR_fam"/>
</dbReference>
<sequence>MASTDTRVALITGGAQGLGLAIAERLSRHARCVLLDMHPEVAEVAASLPGGAMGLRADVSDEAGIAAAIARVEQECGRLDILVNNAGIHPYGSVEDIAQFDSVSLEDWQRLLQINLTGMFIVTKAALPLMRRGGWGRIVNMSSRTGRTYTGTASIAYATAKAGVIALTRQTAGIEGPNGITANCIAPGSVRTPLTSREGEEGIARRAARTVVGRIGEPSDVAATVAFLASEDAGYITGATIDVNGGSSMM</sequence>
<dbReference type="CDD" id="cd05233">
    <property type="entry name" value="SDR_c"/>
    <property type="match status" value="1"/>
</dbReference>
<dbReference type="Pfam" id="PF13561">
    <property type="entry name" value="adh_short_C2"/>
    <property type="match status" value="1"/>
</dbReference>
<dbReference type="Gene3D" id="3.40.50.720">
    <property type="entry name" value="NAD(P)-binding Rossmann-like Domain"/>
    <property type="match status" value="1"/>
</dbReference>
<dbReference type="EMBL" id="APVH01000066">
    <property type="protein sequence ID" value="EPX75820.1"/>
    <property type="molecule type" value="Genomic_DNA"/>
</dbReference>
<comment type="caution">
    <text evidence="3">The sequence shown here is derived from an EMBL/GenBank/DDBJ whole genome shotgun (WGS) entry which is preliminary data.</text>
</comment>
<evidence type="ECO:0000313" key="3">
    <source>
        <dbReference type="EMBL" id="EPX75820.1"/>
    </source>
</evidence>
<evidence type="ECO:0000313" key="4">
    <source>
        <dbReference type="Proteomes" id="UP000015347"/>
    </source>
</evidence>
<evidence type="ECO:0000256" key="1">
    <source>
        <dbReference type="ARBA" id="ARBA00006484"/>
    </source>
</evidence>
<dbReference type="SUPFAM" id="SSF51735">
    <property type="entry name" value="NAD(P)-binding Rossmann-fold domains"/>
    <property type="match status" value="1"/>
</dbReference>
<dbReference type="SMART" id="SM00822">
    <property type="entry name" value="PKS_KR"/>
    <property type="match status" value="1"/>
</dbReference>
<accession>S9RCG5</accession>
<dbReference type="InterPro" id="IPR057326">
    <property type="entry name" value="KR_dom"/>
</dbReference>
<name>S9RCG5_9RHOB</name>
<dbReference type="RefSeq" id="WP_020041220.1">
    <property type="nucleotide sequence ID" value="NZ_KE557287.1"/>
</dbReference>
<dbReference type="Proteomes" id="UP000015347">
    <property type="component" value="Unassembled WGS sequence"/>
</dbReference>
<dbReference type="HOGENOM" id="CLU_010194_1_3_5"/>
<dbReference type="EC" id="1.1.1.100" evidence="3"/>
<proteinExistence type="inferred from homology"/>
<reference evidence="4" key="1">
    <citation type="journal article" date="2014" name="Stand. Genomic Sci.">
        <title>Genome sequence of the exopolysaccharide-producing Salipiger mucosus type strain (DSM 16094(T)), a moderately halophilic member of the Roseobacter clade.</title>
        <authorList>
            <person name="Riedel T."/>
            <person name="Spring S."/>
            <person name="Fiebig A."/>
            <person name="Petersen J."/>
            <person name="Kyrpides N.C."/>
            <person name="Goker M."/>
            <person name="Klenk H.P."/>
        </authorList>
    </citation>
    <scope>NUCLEOTIDE SEQUENCE [LARGE SCALE GENOMIC DNA]</scope>
    <source>
        <strain evidence="4">DSM 16094</strain>
    </source>
</reference>
<dbReference type="STRING" id="1123237.Salmuc_03107"/>
<dbReference type="FunFam" id="3.40.50.720:FF:000084">
    <property type="entry name" value="Short-chain dehydrogenase reductase"/>
    <property type="match status" value="1"/>
</dbReference>
<dbReference type="AlphaFoldDB" id="S9RCG5"/>
<dbReference type="PANTHER" id="PTHR42760:SF40">
    <property type="entry name" value="3-OXOACYL-[ACYL-CARRIER-PROTEIN] REDUCTASE, CHLOROPLASTIC"/>
    <property type="match status" value="1"/>
</dbReference>
<gene>
    <name evidence="3" type="ORF">Salmuc_03107</name>
</gene>
<dbReference type="PRINTS" id="PR00081">
    <property type="entry name" value="GDHRDH"/>
</dbReference>
<keyword evidence="4" id="KW-1185">Reference proteome</keyword>
<dbReference type="eggNOG" id="COG1028">
    <property type="taxonomic scope" value="Bacteria"/>
</dbReference>
<feature type="domain" description="Ketoreductase" evidence="2">
    <location>
        <begin position="7"/>
        <end position="188"/>
    </location>
</feature>
<comment type="similarity">
    <text evidence="1">Belongs to the short-chain dehydrogenases/reductases (SDR) family.</text>
</comment>